<accession>E8WZ68</accession>
<feature type="signal peptide" evidence="1">
    <location>
        <begin position="1"/>
        <end position="25"/>
    </location>
</feature>
<keyword evidence="3" id="KW-1185">Reference proteome</keyword>
<evidence type="ECO:0000313" key="3">
    <source>
        <dbReference type="Proteomes" id="UP000000343"/>
    </source>
</evidence>
<keyword evidence="1" id="KW-0732">Signal</keyword>
<protein>
    <submittedName>
        <fullName evidence="2">Uncharacterized protein</fullName>
    </submittedName>
</protein>
<dbReference type="Proteomes" id="UP000000343">
    <property type="component" value="Chromosome"/>
</dbReference>
<gene>
    <name evidence="2" type="ordered locus">AciX9_0599</name>
</gene>
<dbReference type="HOGENOM" id="CLU_1737986_0_0_0"/>
<dbReference type="EMBL" id="CP002480">
    <property type="protein sequence ID" value="ADW67670.1"/>
    <property type="molecule type" value="Genomic_DNA"/>
</dbReference>
<evidence type="ECO:0000313" key="2">
    <source>
        <dbReference type="EMBL" id="ADW67670.1"/>
    </source>
</evidence>
<dbReference type="RefSeq" id="WP_013578998.1">
    <property type="nucleotide sequence ID" value="NC_015064.1"/>
</dbReference>
<dbReference type="AlphaFoldDB" id="E8WZ68"/>
<feature type="chain" id="PRO_5003230094" evidence="1">
    <location>
        <begin position="26"/>
        <end position="150"/>
    </location>
</feature>
<proteinExistence type="predicted"/>
<sequence>MKLMAASFTLISAFILLGAAYSGYAENARINSTHTAGYADKFAPQASEGLTMDQAEEQGRLATAGLEGLVGLVLVFATVMLCGPAEKRVAAPTEYDLRGRRTPAVGSEEIRVAITASMIQRSRPQARLSPSGRVRIEELRAAKRDFARSS</sequence>
<dbReference type="PaxDb" id="1198114-AciX9_0599"/>
<reference evidence="3" key="1">
    <citation type="submission" date="2011-01" db="EMBL/GenBank/DDBJ databases">
        <title>Complete sequence of chromosome of Acidobacterium sp. MP5ACTX9.</title>
        <authorList>
            <consortium name="US DOE Joint Genome Institute"/>
            <person name="Lucas S."/>
            <person name="Copeland A."/>
            <person name="Lapidus A."/>
            <person name="Cheng J.-F."/>
            <person name="Goodwin L."/>
            <person name="Pitluck S."/>
            <person name="Teshima H."/>
            <person name="Detter J.C."/>
            <person name="Han C."/>
            <person name="Tapia R."/>
            <person name="Land M."/>
            <person name="Hauser L."/>
            <person name="Kyrpides N."/>
            <person name="Ivanova N."/>
            <person name="Ovchinnikova G."/>
            <person name="Pagani I."/>
            <person name="Rawat S.R."/>
            <person name="Mannisto M."/>
            <person name="Haggblom M.M."/>
            <person name="Woyke T."/>
        </authorList>
    </citation>
    <scope>NUCLEOTIDE SEQUENCE [LARGE SCALE GENOMIC DNA]</scope>
    <source>
        <strain evidence="3">MP5ACTX9</strain>
    </source>
</reference>
<organism evidence="3">
    <name type="scientific">Granulicella tundricola (strain ATCC BAA-1859 / DSM 23138 / MP5ACTX9)</name>
    <dbReference type="NCBI Taxonomy" id="1198114"/>
    <lineage>
        <taxon>Bacteria</taxon>
        <taxon>Pseudomonadati</taxon>
        <taxon>Acidobacteriota</taxon>
        <taxon>Terriglobia</taxon>
        <taxon>Terriglobales</taxon>
        <taxon>Acidobacteriaceae</taxon>
        <taxon>Granulicella</taxon>
    </lineage>
</organism>
<dbReference type="KEGG" id="acm:AciX9_0599"/>
<evidence type="ECO:0000256" key="1">
    <source>
        <dbReference type="SAM" id="SignalP"/>
    </source>
</evidence>
<name>E8WZ68_GRATM</name>